<organism evidence="5 6">
    <name type="scientific">Kineosporia mesophila</name>
    <dbReference type="NCBI Taxonomy" id="566012"/>
    <lineage>
        <taxon>Bacteria</taxon>
        <taxon>Bacillati</taxon>
        <taxon>Actinomycetota</taxon>
        <taxon>Actinomycetes</taxon>
        <taxon>Kineosporiales</taxon>
        <taxon>Kineosporiaceae</taxon>
        <taxon>Kineosporia</taxon>
    </lineage>
</organism>
<keyword evidence="2" id="KW-0813">Transport</keyword>
<protein>
    <submittedName>
        <fullName evidence="5">Zinc ABC transporter substrate-binding protein</fullName>
    </submittedName>
</protein>
<keyword evidence="6" id="KW-1185">Reference proteome</keyword>
<evidence type="ECO:0000256" key="2">
    <source>
        <dbReference type="ARBA" id="ARBA00022448"/>
    </source>
</evidence>
<dbReference type="PRINTS" id="PR00691">
    <property type="entry name" value="ADHESINB"/>
</dbReference>
<name>A0ABP6ZJW9_9ACTN</name>
<dbReference type="Gene3D" id="3.40.50.1980">
    <property type="entry name" value="Nitrogenase molybdenum iron protein domain"/>
    <property type="match status" value="1"/>
</dbReference>
<dbReference type="Pfam" id="PF01297">
    <property type="entry name" value="ZnuA"/>
    <property type="match status" value="1"/>
</dbReference>
<evidence type="ECO:0000256" key="1">
    <source>
        <dbReference type="ARBA" id="ARBA00004196"/>
    </source>
</evidence>
<comment type="caution">
    <text evidence="5">The sequence shown here is derived from an EMBL/GenBank/DDBJ whole genome shotgun (WGS) entry which is preliminary data.</text>
</comment>
<evidence type="ECO:0000256" key="4">
    <source>
        <dbReference type="ARBA" id="ARBA00022729"/>
    </source>
</evidence>
<proteinExistence type="predicted"/>
<keyword evidence="3" id="KW-0479">Metal-binding</keyword>
<accession>A0ABP6ZJW9</accession>
<sequence>MMAWNVGHKRGRALALGTAGMCVLGLTACGGGSSSGGTASSQDALNVVAVTNVYGDIAAQVGGDAVKVTSIISSASQDPHSFEADTRTQLAVSKADLVIENGGHYDDFMDQLIEAAKSDAPVINAVEVSGLESAEETTGTQDEHAHGEFNEHVWYDLESVQKVADRIAADLGQARPDQAATFTANAKAFNTQLDAVIKLEDDAKTKYDGQGVAITEPVPLYLLEHIGLVNKTPEAFSEAVEEGNDIPIKVLDETLKIFSGGEVKAFVYNEQTTSAETEKLLAQAKTDGVPTVGVTETLPEGEDYVGWMTANVEAVTSALG</sequence>
<comment type="subcellular location">
    <subcellularLocation>
        <location evidence="1">Cell envelope</location>
    </subcellularLocation>
</comment>
<dbReference type="InterPro" id="IPR050492">
    <property type="entry name" value="Bact_metal-bind_prot9"/>
</dbReference>
<evidence type="ECO:0000313" key="6">
    <source>
        <dbReference type="Proteomes" id="UP001501074"/>
    </source>
</evidence>
<dbReference type="InterPro" id="IPR006127">
    <property type="entry name" value="ZnuA-like"/>
</dbReference>
<dbReference type="SUPFAM" id="SSF53807">
    <property type="entry name" value="Helical backbone' metal receptor"/>
    <property type="match status" value="1"/>
</dbReference>
<dbReference type="Proteomes" id="UP001501074">
    <property type="component" value="Unassembled WGS sequence"/>
</dbReference>
<dbReference type="PANTHER" id="PTHR42953:SF1">
    <property type="entry name" value="METAL-BINDING PROTEIN HI_0362-RELATED"/>
    <property type="match status" value="1"/>
</dbReference>
<evidence type="ECO:0000313" key="5">
    <source>
        <dbReference type="EMBL" id="GAA3610301.1"/>
    </source>
</evidence>
<gene>
    <name evidence="5" type="ORF">GCM10022223_28070</name>
</gene>
<dbReference type="EMBL" id="BAAAZO010000003">
    <property type="protein sequence ID" value="GAA3610301.1"/>
    <property type="molecule type" value="Genomic_DNA"/>
</dbReference>
<keyword evidence="4" id="KW-0732">Signal</keyword>
<evidence type="ECO:0000256" key="3">
    <source>
        <dbReference type="ARBA" id="ARBA00022723"/>
    </source>
</evidence>
<dbReference type="InterPro" id="IPR006129">
    <property type="entry name" value="AdhesinB"/>
</dbReference>
<reference evidence="6" key="1">
    <citation type="journal article" date="2019" name="Int. J. Syst. Evol. Microbiol.">
        <title>The Global Catalogue of Microorganisms (GCM) 10K type strain sequencing project: providing services to taxonomists for standard genome sequencing and annotation.</title>
        <authorList>
            <consortium name="The Broad Institute Genomics Platform"/>
            <consortium name="The Broad Institute Genome Sequencing Center for Infectious Disease"/>
            <person name="Wu L."/>
            <person name="Ma J."/>
        </authorList>
    </citation>
    <scope>NUCLEOTIDE SEQUENCE [LARGE SCALE GENOMIC DNA]</scope>
    <source>
        <strain evidence="6">JCM 16902</strain>
    </source>
</reference>
<dbReference type="PANTHER" id="PTHR42953">
    <property type="entry name" value="HIGH-AFFINITY ZINC UPTAKE SYSTEM PROTEIN ZNUA-RELATED"/>
    <property type="match status" value="1"/>
</dbReference>